<sequence>MLGTPSSSAPGASSSSCTTISSLIEYRSFMAR</sequence>
<reference evidence="1" key="1">
    <citation type="journal article" date="2021" name="Proc. Natl. Acad. Sci. U.S.A.">
        <title>A Catalog of Tens of Thousands of Viruses from Human Metagenomes Reveals Hidden Associations with Chronic Diseases.</title>
        <authorList>
            <person name="Tisza M.J."/>
            <person name="Buck C.B."/>
        </authorList>
    </citation>
    <scope>NUCLEOTIDE SEQUENCE</scope>
    <source>
        <strain evidence="1">Ct6zJ3</strain>
    </source>
</reference>
<name>A0A8S5R8G7_9VIRU</name>
<evidence type="ECO:0000313" key="1">
    <source>
        <dbReference type="EMBL" id="DAE27639.1"/>
    </source>
</evidence>
<organism evidence="1">
    <name type="scientific">virus sp. ct6zJ3</name>
    <dbReference type="NCBI Taxonomy" id="2826792"/>
    <lineage>
        <taxon>Viruses</taxon>
    </lineage>
</organism>
<dbReference type="EMBL" id="BK015844">
    <property type="protein sequence ID" value="DAE27639.1"/>
    <property type="molecule type" value="Genomic_DNA"/>
</dbReference>
<proteinExistence type="predicted"/>
<accession>A0A8S5R8G7</accession>
<protein>
    <submittedName>
        <fullName evidence="1">Uncharacterized protein</fullName>
    </submittedName>
</protein>